<dbReference type="InterPro" id="IPR000595">
    <property type="entry name" value="cNMP-bd_dom"/>
</dbReference>
<evidence type="ECO:0000313" key="3">
    <source>
        <dbReference type="Proteomes" id="UP000199053"/>
    </source>
</evidence>
<dbReference type="Pfam" id="PF00027">
    <property type="entry name" value="cNMP_binding"/>
    <property type="match status" value="1"/>
</dbReference>
<dbReference type="InterPro" id="IPR014710">
    <property type="entry name" value="RmlC-like_jellyroll"/>
</dbReference>
<protein>
    <submittedName>
        <fullName evidence="2">Cyclic nucleotide-binding domain-containing protein</fullName>
    </submittedName>
</protein>
<dbReference type="GO" id="GO:0042391">
    <property type="term" value="P:regulation of membrane potential"/>
    <property type="evidence" value="ECO:0007669"/>
    <property type="project" value="TreeGrafter"/>
</dbReference>
<evidence type="ECO:0000259" key="1">
    <source>
        <dbReference type="PROSITE" id="PS50042"/>
    </source>
</evidence>
<dbReference type="SUPFAM" id="SSF51206">
    <property type="entry name" value="cAMP-binding domain-like"/>
    <property type="match status" value="1"/>
</dbReference>
<sequence>MSVETSEYQEHLEIIREVPYFSGLELEAQKLLAYLCVRETFAPGETVFNTGDVDQSAYFILKGQMEAFLDGVETPIQTFKDNDFVGALTLIGDSKRLFTLKATSESVCVRLTKDKFEKAREQYPEISNKFLKAAVNKISNREERFIAKYDIGCEGCKSTIGLTLI</sequence>
<dbReference type="EMBL" id="FNGA01000004">
    <property type="protein sequence ID" value="SDL38671.1"/>
    <property type="molecule type" value="Genomic_DNA"/>
</dbReference>
<dbReference type="Proteomes" id="UP000199053">
    <property type="component" value="Unassembled WGS sequence"/>
</dbReference>
<dbReference type="Gene3D" id="2.60.120.10">
    <property type="entry name" value="Jelly Rolls"/>
    <property type="match status" value="1"/>
</dbReference>
<dbReference type="GO" id="GO:0005249">
    <property type="term" value="F:voltage-gated potassium channel activity"/>
    <property type="evidence" value="ECO:0007669"/>
    <property type="project" value="TreeGrafter"/>
</dbReference>
<organism evidence="2 3">
    <name type="scientific">Maridesulfovibrio ferrireducens</name>
    <dbReference type="NCBI Taxonomy" id="246191"/>
    <lineage>
        <taxon>Bacteria</taxon>
        <taxon>Pseudomonadati</taxon>
        <taxon>Thermodesulfobacteriota</taxon>
        <taxon>Desulfovibrionia</taxon>
        <taxon>Desulfovibrionales</taxon>
        <taxon>Desulfovibrionaceae</taxon>
        <taxon>Maridesulfovibrio</taxon>
    </lineage>
</organism>
<dbReference type="PROSITE" id="PS50042">
    <property type="entry name" value="CNMP_BINDING_3"/>
    <property type="match status" value="1"/>
</dbReference>
<dbReference type="InterPro" id="IPR050818">
    <property type="entry name" value="KCNH_animal-type"/>
</dbReference>
<dbReference type="OrthoDB" id="5420529at2"/>
<dbReference type="CDD" id="cd00038">
    <property type="entry name" value="CAP_ED"/>
    <property type="match status" value="1"/>
</dbReference>
<gene>
    <name evidence="2" type="ORF">SAMN05660337_2865</name>
</gene>
<dbReference type="InterPro" id="IPR018490">
    <property type="entry name" value="cNMP-bd_dom_sf"/>
</dbReference>
<dbReference type="PANTHER" id="PTHR10217">
    <property type="entry name" value="VOLTAGE AND LIGAND GATED POTASSIUM CHANNEL"/>
    <property type="match status" value="1"/>
</dbReference>
<reference evidence="3" key="1">
    <citation type="submission" date="2016-10" db="EMBL/GenBank/DDBJ databases">
        <authorList>
            <person name="Varghese N."/>
            <person name="Submissions S."/>
        </authorList>
    </citation>
    <scope>NUCLEOTIDE SEQUENCE [LARGE SCALE GENOMIC DNA]</scope>
    <source>
        <strain evidence="3">DSM 16995</strain>
    </source>
</reference>
<dbReference type="SMART" id="SM00100">
    <property type="entry name" value="cNMP"/>
    <property type="match status" value="1"/>
</dbReference>
<name>A0A1G9JMJ5_9BACT</name>
<dbReference type="AlphaFoldDB" id="A0A1G9JMJ5"/>
<evidence type="ECO:0000313" key="2">
    <source>
        <dbReference type="EMBL" id="SDL38671.1"/>
    </source>
</evidence>
<keyword evidence="3" id="KW-1185">Reference proteome</keyword>
<proteinExistence type="predicted"/>
<accession>A0A1G9JMJ5</accession>
<dbReference type="RefSeq" id="WP_092162285.1">
    <property type="nucleotide sequence ID" value="NZ_FNGA01000004.1"/>
</dbReference>
<dbReference type="STRING" id="246191.SAMN05660337_2865"/>
<dbReference type="PANTHER" id="PTHR10217:SF435">
    <property type="entry name" value="POTASSIUM VOLTAGE-GATED CHANNEL PROTEIN EAG"/>
    <property type="match status" value="1"/>
</dbReference>
<feature type="domain" description="Cyclic nucleotide-binding" evidence="1">
    <location>
        <begin position="20"/>
        <end position="118"/>
    </location>
</feature>
<dbReference type="GO" id="GO:0005886">
    <property type="term" value="C:plasma membrane"/>
    <property type="evidence" value="ECO:0007669"/>
    <property type="project" value="TreeGrafter"/>
</dbReference>